<dbReference type="Proteomes" id="UP001261666">
    <property type="component" value="Unassembled WGS sequence"/>
</dbReference>
<reference evidence="1" key="1">
    <citation type="submission" date="2023-08" db="EMBL/GenBank/DDBJ databases">
        <title>Functional and genomic diversity of the sorghum phyllosphere microbiome.</title>
        <authorList>
            <person name="Shade A."/>
        </authorList>
    </citation>
    <scope>NUCLEOTIDE SEQUENCE</scope>
    <source>
        <strain evidence="1">SORGH_AS_0885</strain>
    </source>
</reference>
<keyword evidence="2" id="KW-1185">Reference proteome</keyword>
<dbReference type="EMBL" id="JAVIZJ010000003">
    <property type="protein sequence ID" value="MDR6209514.1"/>
    <property type="molecule type" value="Genomic_DNA"/>
</dbReference>
<proteinExistence type="predicted"/>
<protein>
    <submittedName>
        <fullName evidence="1">Uncharacterized protein</fullName>
    </submittedName>
</protein>
<sequence length="242" mass="26101">MQTAGIDFSADPKKTGVATLLWHGDTAAVTAVRVGEDSDQDLCGLILDVDKTGIDCPLGWPTSFIDYLIAHRQGGRDLLVPKTRRSLSYRVTDIYVMERTGVRPLSVSADRIGAAAMRCAAVLSSLTRRDVAVDRSGRTGPIAEVYPAAALNVWGLPHQGYKGSKPENVQRRIELVRSIELAFPWLELGEHADFCRRSDDALDSVLCGVIAGLVMRGGTEPLPENAMGAAATEGWIALPKCK</sequence>
<evidence type="ECO:0000313" key="2">
    <source>
        <dbReference type="Proteomes" id="UP001261666"/>
    </source>
</evidence>
<organism evidence="1 2">
    <name type="scientific">Nocardioides zeae</name>
    <dbReference type="NCBI Taxonomy" id="1457234"/>
    <lineage>
        <taxon>Bacteria</taxon>
        <taxon>Bacillati</taxon>
        <taxon>Actinomycetota</taxon>
        <taxon>Actinomycetes</taxon>
        <taxon>Propionibacteriales</taxon>
        <taxon>Nocardioidaceae</taxon>
        <taxon>Nocardioides</taxon>
    </lineage>
</organism>
<name>A0ACC6IFQ3_9ACTN</name>
<accession>A0ACC6IFQ3</accession>
<comment type="caution">
    <text evidence="1">The sequence shown here is derived from an EMBL/GenBank/DDBJ whole genome shotgun (WGS) entry which is preliminary data.</text>
</comment>
<evidence type="ECO:0000313" key="1">
    <source>
        <dbReference type="EMBL" id="MDR6209514.1"/>
    </source>
</evidence>
<gene>
    <name evidence="1" type="ORF">QE364_001214</name>
</gene>